<dbReference type="InterPro" id="IPR005467">
    <property type="entry name" value="His_kinase_dom"/>
</dbReference>
<dbReference type="PANTHER" id="PTHR43065">
    <property type="entry name" value="SENSOR HISTIDINE KINASE"/>
    <property type="match status" value="1"/>
</dbReference>
<dbReference type="PROSITE" id="PS00888">
    <property type="entry name" value="CNMP_BINDING_1"/>
    <property type="match status" value="1"/>
</dbReference>
<evidence type="ECO:0000313" key="8">
    <source>
        <dbReference type="EMBL" id="MDP9845884.1"/>
    </source>
</evidence>
<dbReference type="PROSITE" id="PS50109">
    <property type="entry name" value="HIS_KIN"/>
    <property type="match status" value="1"/>
</dbReference>
<dbReference type="InterPro" id="IPR004358">
    <property type="entry name" value="Sig_transdc_His_kin-like_C"/>
</dbReference>
<organism evidence="8 9">
    <name type="scientific">Streptosporangium lutulentum</name>
    <dbReference type="NCBI Taxonomy" id="1461250"/>
    <lineage>
        <taxon>Bacteria</taxon>
        <taxon>Bacillati</taxon>
        <taxon>Actinomycetota</taxon>
        <taxon>Actinomycetes</taxon>
        <taxon>Streptosporangiales</taxon>
        <taxon>Streptosporangiaceae</taxon>
        <taxon>Streptosporangium</taxon>
    </lineage>
</organism>
<dbReference type="InterPro" id="IPR000595">
    <property type="entry name" value="cNMP-bd_dom"/>
</dbReference>
<dbReference type="PANTHER" id="PTHR43065:SF48">
    <property type="entry name" value="HISTIDINE KINASE"/>
    <property type="match status" value="1"/>
</dbReference>
<dbReference type="SUPFAM" id="SSF51206">
    <property type="entry name" value="cAMP-binding domain-like"/>
    <property type="match status" value="1"/>
</dbReference>
<dbReference type="Gene3D" id="1.10.287.130">
    <property type="match status" value="1"/>
</dbReference>
<dbReference type="PRINTS" id="PR00344">
    <property type="entry name" value="BCTRLSENSOR"/>
</dbReference>
<dbReference type="RefSeq" id="WP_307561883.1">
    <property type="nucleotide sequence ID" value="NZ_JAUSQU010000001.1"/>
</dbReference>
<dbReference type="Gene3D" id="3.30.565.10">
    <property type="entry name" value="Histidine kinase-like ATPase, C-terminal domain"/>
    <property type="match status" value="1"/>
</dbReference>
<evidence type="ECO:0000256" key="5">
    <source>
        <dbReference type="SAM" id="Coils"/>
    </source>
</evidence>
<dbReference type="SUPFAM" id="SSF55874">
    <property type="entry name" value="ATPase domain of HSP90 chaperone/DNA topoisomerase II/histidine kinase"/>
    <property type="match status" value="1"/>
</dbReference>
<dbReference type="InterPro" id="IPR018488">
    <property type="entry name" value="cNMP-bd_CS"/>
</dbReference>
<keyword evidence="3 8" id="KW-0418">Kinase</keyword>
<keyword evidence="9" id="KW-1185">Reference proteome</keyword>
<proteinExistence type="predicted"/>
<dbReference type="InterPro" id="IPR036890">
    <property type="entry name" value="HATPase_C_sf"/>
</dbReference>
<dbReference type="GO" id="GO:0016301">
    <property type="term" value="F:kinase activity"/>
    <property type="evidence" value="ECO:0007669"/>
    <property type="project" value="UniProtKB-KW"/>
</dbReference>
<feature type="domain" description="Cyclic nucleotide-binding" evidence="6">
    <location>
        <begin position="29"/>
        <end position="136"/>
    </location>
</feature>
<evidence type="ECO:0000313" key="9">
    <source>
        <dbReference type="Proteomes" id="UP001225356"/>
    </source>
</evidence>
<dbReference type="InterPro" id="IPR003594">
    <property type="entry name" value="HATPase_dom"/>
</dbReference>
<comment type="catalytic activity">
    <reaction evidence="1">
        <text>ATP + protein L-histidine = ADP + protein N-phospho-L-histidine.</text>
        <dbReference type="EC" id="2.7.13.3"/>
    </reaction>
</comment>
<reference evidence="8 9" key="1">
    <citation type="submission" date="2023-07" db="EMBL/GenBank/DDBJ databases">
        <title>Sequencing the genomes of 1000 actinobacteria strains.</title>
        <authorList>
            <person name="Klenk H.-P."/>
        </authorList>
    </citation>
    <scope>NUCLEOTIDE SEQUENCE [LARGE SCALE GENOMIC DNA]</scope>
    <source>
        <strain evidence="8 9">DSM 46740</strain>
    </source>
</reference>
<dbReference type="EC" id="2.7.13.3" evidence="2"/>
<dbReference type="Pfam" id="PF02518">
    <property type="entry name" value="HATPase_c"/>
    <property type="match status" value="1"/>
</dbReference>
<sequence length="489" mass="52892">MTEQDNVSGGRVGQGGRAIGKDVLKGLFLFEKLDDEKLALLAGYGTEQDFDAGERIVKQGDPAEFFVVLIEGEVMMTVETPAGPIAMSPTSQPGVYGGAFSAYLEERSPQTYAHSLQATKPSRFFVLPAEIYGQVINEWFPMAVHLLDGARIGGMAQRELIDRRQRLTALGTITAGLTHELNNPAAAAVRAVGELRDKVKSAREELAGLIEAGIEPTRLRTLIDLQEKCTKSASDAPGRSPLEISDAEDELSDALEEAGVEDAWELAPPLVGARFALGDLDDVRTTVGEEHLNGAMHWLADATEISQMLNEVTDATERISSLIASAKQYSQMDRTPYQTVDVRELLDSTLTMFRGKIPPGISVVTDYDPELPPIPAYAGELNQVWTNLIHNALDAMAGTGRLTVRTAVEHDTVALIEIGDTGPGVPESLRERIFEPFFTTKSVGEGTGLGLDISYRIVAGRHGGDLRVESEPGNTRFQVRLPLVEAPAT</sequence>
<evidence type="ECO:0000259" key="7">
    <source>
        <dbReference type="PROSITE" id="PS50109"/>
    </source>
</evidence>
<feature type="domain" description="Histidine kinase" evidence="7">
    <location>
        <begin position="261"/>
        <end position="485"/>
    </location>
</feature>
<evidence type="ECO:0000259" key="6">
    <source>
        <dbReference type="PROSITE" id="PS50042"/>
    </source>
</evidence>
<dbReference type="InterPro" id="IPR014710">
    <property type="entry name" value="RmlC-like_jellyroll"/>
</dbReference>
<dbReference type="EMBL" id="JAUSQU010000001">
    <property type="protein sequence ID" value="MDP9845884.1"/>
    <property type="molecule type" value="Genomic_DNA"/>
</dbReference>
<evidence type="ECO:0000256" key="1">
    <source>
        <dbReference type="ARBA" id="ARBA00000085"/>
    </source>
</evidence>
<dbReference type="CDD" id="cd00038">
    <property type="entry name" value="CAP_ED"/>
    <property type="match status" value="1"/>
</dbReference>
<comment type="caution">
    <text evidence="8">The sequence shown here is derived from an EMBL/GenBank/DDBJ whole genome shotgun (WGS) entry which is preliminary data.</text>
</comment>
<dbReference type="Gene3D" id="2.60.120.10">
    <property type="entry name" value="Jelly Rolls"/>
    <property type="match status" value="1"/>
</dbReference>
<keyword evidence="5" id="KW-0175">Coiled coil</keyword>
<dbReference type="SMART" id="SM00387">
    <property type="entry name" value="HATPase_c"/>
    <property type="match status" value="1"/>
</dbReference>
<keyword evidence="3 8" id="KW-0808">Transferase</keyword>
<gene>
    <name evidence="8" type="ORF">J2853_005095</name>
</gene>
<evidence type="ECO:0000256" key="2">
    <source>
        <dbReference type="ARBA" id="ARBA00012438"/>
    </source>
</evidence>
<evidence type="ECO:0000256" key="3">
    <source>
        <dbReference type="ARBA" id="ARBA00022777"/>
    </source>
</evidence>
<feature type="coiled-coil region" evidence="5">
    <location>
        <begin position="185"/>
        <end position="212"/>
    </location>
</feature>
<dbReference type="Proteomes" id="UP001225356">
    <property type="component" value="Unassembled WGS sequence"/>
</dbReference>
<evidence type="ECO:0000256" key="4">
    <source>
        <dbReference type="ARBA" id="ARBA00023012"/>
    </source>
</evidence>
<dbReference type="PROSITE" id="PS50042">
    <property type="entry name" value="CNMP_BINDING_3"/>
    <property type="match status" value="1"/>
</dbReference>
<dbReference type="InterPro" id="IPR018490">
    <property type="entry name" value="cNMP-bd_dom_sf"/>
</dbReference>
<keyword evidence="4" id="KW-0902">Two-component regulatory system</keyword>
<protein>
    <recommendedName>
        <fullName evidence="2">histidine kinase</fullName>
        <ecNumber evidence="2">2.7.13.3</ecNumber>
    </recommendedName>
</protein>
<accession>A0ABT9QII1</accession>
<name>A0ABT9QII1_9ACTN</name>
<dbReference type="Pfam" id="PF00027">
    <property type="entry name" value="cNMP_binding"/>
    <property type="match status" value="1"/>
</dbReference>